<reference evidence="2 3" key="1">
    <citation type="submission" date="2021-03" db="EMBL/GenBank/DDBJ databases">
        <title>Five novel Rahnella species.</title>
        <authorList>
            <person name="Brady C."/>
            <person name="Asselin J."/>
            <person name="Beer S."/>
            <person name="Bruberg M.B."/>
            <person name="Crampton B."/>
            <person name="Venter S."/>
            <person name="Arnold D."/>
            <person name="Denman S."/>
        </authorList>
    </citation>
    <scope>NUCLEOTIDE SEQUENCE [LARGE SCALE GENOMIC DNA]</scope>
    <source>
        <strain evidence="2 3">H11b</strain>
    </source>
</reference>
<keyword evidence="1" id="KW-1133">Transmembrane helix</keyword>
<dbReference type="EMBL" id="JAFMOW010000064">
    <property type="protein sequence ID" value="MBU9856458.1"/>
    <property type="molecule type" value="Genomic_DNA"/>
</dbReference>
<feature type="transmembrane region" description="Helical" evidence="1">
    <location>
        <begin position="31"/>
        <end position="50"/>
    </location>
</feature>
<feature type="transmembrane region" description="Helical" evidence="1">
    <location>
        <begin position="70"/>
        <end position="92"/>
    </location>
</feature>
<dbReference type="Proteomes" id="UP000734343">
    <property type="component" value="Unassembled WGS sequence"/>
</dbReference>
<evidence type="ECO:0000313" key="3">
    <source>
        <dbReference type="Proteomes" id="UP000734343"/>
    </source>
</evidence>
<keyword evidence="1" id="KW-0812">Transmembrane</keyword>
<gene>
    <name evidence="2" type="ORF">J1778_14360</name>
</gene>
<feature type="transmembrane region" description="Helical" evidence="1">
    <location>
        <begin position="113"/>
        <end position="137"/>
    </location>
</feature>
<feature type="transmembrane region" description="Helical" evidence="1">
    <location>
        <begin position="242"/>
        <end position="262"/>
    </location>
</feature>
<keyword evidence="1" id="KW-0472">Membrane</keyword>
<sequence length="395" mass="45468">MYEKFKANHNPNKVVNHMNLYNKAYEFLKKIVQMSPLMIIPSCILLWSYLNSIGRLDLFTQSLTNPTNLLPLIASFILFAGIFLLIMLVPSMPFYVYYISMDSDIFKNIKSPLALLLTLVFGMACFIFIFFTLVIFLPKNVPLFIWLSILILCFFLTLLSVNNSPGIKKLISIRLAVFALFLFSMLYSSIPLGILITYYEASTNQSVFYACIYILVMILSGFTPVSYCLYQKINYKVINKNILIGTFVFALAIPMLMIDNLLSYSINKAMSNIGVSDWRPHAYYINSSLYDHAMFPAQYWDTKEFFKGGFFITAVKPFALGDSVLLCPTYLIEMRDMTFKEDLDEEKLSEENHKFLLKDMAQKCFVFSSREVKQSDTTFSNTLMTKSVEKPVIKQ</sequence>
<evidence type="ECO:0000313" key="2">
    <source>
        <dbReference type="EMBL" id="MBU9856458.1"/>
    </source>
</evidence>
<proteinExistence type="predicted"/>
<comment type="caution">
    <text evidence="2">The sequence shown here is derived from an EMBL/GenBank/DDBJ whole genome shotgun (WGS) entry which is preliminary data.</text>
</comment>
<feature type="transmembrane region" description="Helical" evidence="1">
    <location>
        <begin position="173"/>
        <end position="195"/>
    </location>
</feature>
<protein>
    <submittedName>
        <fullName evidence="2">Uncharacterized protein</fullName>
    </submittedName>
</protein>
<dbReference type="RefSeq" id="WP_217173739.1">
    <property type="nucleotide sequence ID" value="NZ_JAFMOW010000064.1"/>
</dbReference>
<feature type="transmembrane region" description="Helical" evidence="1">
    <location>
        <begin position="207"/>
        <end position="230"/>
    </location>
</feature>
<name>A0ABS6LWL6_9GAMM</name>
<evidence type="ECO:0000256" key="1">
    <source>
        <dbReference type="SAM" id="Phobius"/>
    </source>
</evidence>
<feature type="transmembrane region" description="Helical" evidence="1">
    <location>
        <begin position="143"/>
        <end position="161"/>
    </location>
</feature>
<accession>A0ABS6LWL6</accession>
<keyword evidence="3" id="KW-1185">Reference proteome</keyword>
<organism evidence="2 3">
    <name type="scientific">Rahnella bonaserana</name>
    <dbReference type="NCBI Taxonomy" id="2816248"/>
    <lineage>
        <taxon>Bacteria</taxon>
        <taxon>Pseudomonadati</taxon>
        <taxon>Pseudomonadota</taxon>
        <taxon>Gammaproteobacteria</taxon>
        <taxon>Enterobacterales</taxon>
        <taxon>Yersiniaceae</taxon>
        <taxon>Rahnella</taxon>
    </lineage>
</organism>